<evidence type="ECO:0000313" key="2">
    <source>
        <dbReference type="Proteomes" id="UP001595719"/>
    </source>
</evidence>
<gene>
    <name evidence="1" type="ORF">ACFOY0_12320</name>
</gene>
<dbReference type="PROSITE" id="PS51257">
    <property type="entry name" value="PROKAR_LIPOPROTEIN"/>
    <property type="match status" value="1"/>
</dbReference>
<proteinExistence type="predicted"/>
<comment type="caution">
    <text evidence="1">The sequence shown here is derived from an EMBL/GenBank/DDBJ whole genome shotgun (WGS) entry which is preliminary data.</text>
</comment>
<dbReference type="Pfam" id="PF14054">
    <property type="entry name" value="DUF4249"/>
    <property type="match status" value="1"/>
</dbReference>
<evidence type="ECO:0000313" key="1">
    <source>
        <dbReference type="EMBL" id="MFC4391782.1"/>
    </source>
</evidence>
<reference evidence="2" key="1">
    <citation type="journal article" date="2019" name="Int. J. Syst. Evol. Microbiol.">
        <title>The Global Catalogue of Microorganisms (GCM) 10K type strain sequencing project: providing services to taxonomists for standard genome sequencing and annotation.</title>
        <authorList>
            <consortium name="The Broad Institute Genomics Platform"/>
            <consortium name="The Broad Institute Genome Sequencing Center for Infectious Disease"/>
            <person name="Wu L."/>
            <person name="Ma J."/>
        </authorList>
    </citation>
    <scope>NUCLEOTIDE SEQUENCE [LARGE SCALE GENOMIC DNA]</scope>
    <source>
        <strain evidence="2">CGMCC 1.15345</strain>
    </source>
</reference>
<organism evidence="1 2">
    <name type="scientific">Flavobacterium quisquiliarum</name>
    <dbReference type="NCBI Taxonomy" id="1834436"/>
    <lineage>
        <taxon>Bacteria</taxon>
        <taxon>Pseudomonadati</taxon>
        <taxon>Bacteroidota</taxon>
        <taxon>Flavobacteriia</taxon>
        <taxon>Flavobacteriales</taxon>
        <taxon>Flavobacteriaceae</taxon>
        <taxon>Flavobacterium</taxon>
    </lineage>
</organism>
<keyword evidence="2" id="KW-1185">Reference proteome</keyword>
<name>A0ABV8W6R1_9FLAO</name>
<dbReference type="InterPro" id="IPR025345">
    <property type="entry name" value="DUF4249"/>
</dbReference>
<dbReference type="Proteomes" id="UP001595719">
    <property type="component" value="Unassembled WGS sequence"/>
</dbReference>
<dbReference type="EMBL" id="JBHSCO010000003">
    <property type="protein sequence ID" value="MFC4391782.1"/>
    <property type="molecule type" value="Genomic_DNA"/>
</dbReference>
<accession>A0ABV8W6R1</accession>
<protein>
    <submittedName>
        <fullName evidence="1">DUF4249 domain-containing protein</fullName>
    </submittedName>
</protein>
<dbReference type="RefSeq" id="WP_179002556.1">
    <property type="nucleotide sequence ID" value="NZ_JBHSCO010000003.1"/>
</dbReference>
<sequence length="424" mass="47270">MKKLSTYKALTLVLTAIVTSCTTPYNYTTNGFENAIVIEATITNQLKKQEIKLSRTYKFEDEGPVFETGATVSVTDDQGNVYGFDEEAGSYISATEFKASPGRTYQLHVKTKDGKSYSSTSEKLTTETNIEDAYANVTTKEGVLGVEIRAKSYDSSNSSKYYRYEYDETYKVIAPKWSPFEAIAVPFTGNTNSPAPGNLVIQMRTKEAKTCYSNKKSDAIILTSTNDLSEDRVDFAVRFIPSTDYIIANRYSILVKQYVQNLSAYTFYQTLSKISGSESLLSQTQPGFLAGNIKSDTDTNEKVIGFFDVSAYSDKRIFLNFLDVFPSEPTPAYPYDCPLALTTPAQEKEHIFSYCFDVNSSCNGNLVYSNISQGNSVYFSGYNNLGIIPFPLQIPTPLSIEIYDIQCGDCTSFSSNIKPLFWID</sequence>